<accession>A0A0C3JX36</accession>
<dbReference type="AlphaFoldDB" id="A0A0C3JX36"/>
<proteinExistence type="predicted"/>
<name>A0A0C3JX36_PISTI</name>
<sequence length="88" mass="10012">MHHGDWRPAQTFADVRATARRSQRNQIVDGSLPLHCICVCTWWRPRGFDVTYVGRYSAVIPIAGVARSPNLNEPGTNKRRHFHSQSLS</sequence>
<dbReference type="InParanoid" id="A0A0C3JX36"/>
<protein>
    <submittedName>
        <fullName evidence="2">Uncharacterized protein</fullName>
    </submittedName>
</protein>
<evidence type="ECO:0000313" key="2">
    <source>
        <dbReference type="EMBL" id="KIO13698.1"/>
    </source>
</evidence>
<reference evidence="3" key="2">
    <citation type="submission" date="2015-01" db="EMBL/GenBank/DDBJ databases">
        <title>Evolutionary Origins and Diversification of the Mycorrhizal Mutualists.</title>
        <authorList>
            <consortium name="DOE Joint Genome Institute"/>
            <consortium name="Mycorrhizal Genomics Consortium"/>
            <person name="Kohler A."/>
            <person name="Kuo A."/>
            <person name="Nagy L.G."/>
            <person name="Floudas D."/>
            <person name="Copeland A."/>
            <person name="Barry K.W."/>
            <person name="Cichocki N."/>
            <person name="Veneault-Fourrey C."/>
            <person name="LaButti K."/>
            <person name="Lindquist E.A."/>
            <person name="Lipzen A."/>
            <person name="Lundell T."/>
            <person name="Morin E."/>
            <person name="Murat C."/>
            <person name="Riley R."/>
            <person name="Ohm R."/>
            <person name="Sun H."/>
            <person name="Tunlid A."/>
            <person name="Henrissat B."/>
            <person name="Grigoriev I.V."/>
            <person name="Hibbett D.S."/>
            <person name="Martin F."/>
        </authorList>
    </citation>
    <scope>NUCLEOTIDE SEQUENCE [LARGE SCALE GENOMIC DNA]</scope>
    <source>
        <strain evidence="3">Marx 270</strain>
    </source>
</reference>
<gene>
    <name evidence="2" type="ORF">M404DRAFT_591284</name>
</gene>
<feature type="compositionally biased region" description="Basic residues" evidence="1">
    <location>
        <begin position="77"/>
        <end position="88"/>
    </location>
</feature>
<evidence type="ECO:0000313" key="3">
    <source>
        <dbReference type="Proteomes" id="UP000054217"/>
    </source>
</evidence>
<keyword evidence="3" id="KW-1185">Reference proteome</keyword>
<dbReference type="HOGENOM" id="CLU_2469997_0_0_1"/>
<dbReference type="EMBL" id="KN831946">
    <property type="protein sequence ID" value="KIO13698.1"/>
    <property type="molecule type" value="Genomic_DNA"/>
</dbReference>
<feature type="region of interest" description="Disordered" evidence="1">
    <location>
        <begin position="67"/>
        <end position="88"/>
    </location>
</feature>
<organism evidence="2 3">
    <name type="scientific">Pisolithus tinctorius Marx 270</name>
    <dbReference type="NCBI Taxonomy" id="870435"/>
    <lineage>
        <taxon>Eukaryota</taxon>
        <taxon>Fungi</taxon>
        <taxon>Dikarya</taxon>
        <taxon>Basidiomycota</taxon>
        <taxon>Agaricomycotina</taxon>
        <taxon>Agaricomycetes</taxon>
        <taxon>Agaricomycetidae</taxon>
        <taxon>Boletales</taxon>
        <taxon>Sclerodermatineae</taxon>
        <taxon>Pisolithaceae</taxon>
        <taxon>Pisolithus</taxon>
    </lineage>
</organism>
<dbReference type="Proteomes" id="UP000054217">
    <property type="component" value="Unassembled WGS sequence"/>
</dbReference>
<evidence type="ECO:0000256" key="1">
    <source>
        <dbReference type="SAM" id="MobiDB-lite"/>
    </source>
</evidence>
<reference evidence="2 3" key="1">
    <citation type="submission" date="2014-04" db="EMBL/GenBank/DDBJ databases">
        <authorList>
            <consortium name="DOE Joint Genome Institute"/>
            <person name="Kuo A."/>
            <person name="Kohler A."/>
            <person name="Costa M.D."/>
            <person name="Nagy L.G."/>
            <person name="Floudas D."/>
            <person name="Copeland A."/>
            <person name="Barry K.W."/>
            <person name="Cichocki N."/>
            <person name="Veneault-Fourrey C."/>
            <person name="LaButti K."/>
            <person name="Lindquist E.A."/>
            <person name="Lipzen A."/>
            <person name="Lundell T."/>
            <person name="Morin E."/>
            <person name="Murat C."/>
            <person name="Sun H."/>
            <person name="Tunlid A."/>
            <person name="Henrissat B."/>
            <person name="Grigoriev I.V."/>
            <person name="Hibbett D.S."/>
            <person name="Martin F."/>
            <person name="Nordberg H.P."/>
            <person name="Cantor M.N."/>
            <person name="Hua S.X."/>
        </authorList>
    </citation>
    <scope>NUCLEOTIDE SEQUENCE [LARGE SCALE GENOMIC DNA]</scope>
    <source>
        <strain evidence="2 3">Marx 270</strain>
    </source>
</reference>